<evidence type="ECO:0000256" key="2">
    <source>
        <dbReference type="ARBA" id="ARBA00022679"/>
    </source>
</evidence>
<dbReference type="Pfam" id="PF00534">
    <property type="entry name" value="Glycos_transf_1"/>
    <property type="match status" value="1"/>
</dbReference>
<accession>C7M104</accession>
<sequence>MRVLFVTPRWGPDIAGGAERAARAWGVALARRGHTVRALTTTATTLDWSPVLDAGETTDDGVIVERHHATARDGDIDRALRAVGPLAAHLERTAARRLIERQGPVIDGIEDAAQNADVVIAYPYLYWTSLRATEVAGRRTVVHPAAHPEPLVALSALEPVFTAPGGLVYQTASERRTVEAHWPTAQVRSLELAPPLVASARERVPWDARTIVLAVGRFEHDKGSEALIALAEALPDPLRVVVAGPVVEPPRRPSPLQTLGVVSDTRLGQLRAEAIATVILSRYESYSLAAAESLAAGVPIVVNGSNDVLVELATTSGAGIVAADGIDVAAAIVALATDRELASRLETAALAWAQQRPGADEAVERYEAFLTEVAAHAPTRRRS</sequence>
<organism evidence="4 5">
    <name type="scientific">Acidimicrobium ferrooxidans (strain DSM 10331 / JCM 15462 / NBRC 103882 / ICP)</name>
    <dbReference type="NCBI Taxonomy" id="525909"/>
    <lineage>
        <taxon>Bacteria</taxon>
        <taxon>Bacillati</taxon>
        <taxon>Actinomycetota</taxon>
        <taxon>Acidimicrobiia</taxon>
        <taxon>Acidimicrobiales</taxon>
        <taxon>Acidimicrobiaceae</taxon>
        <taxon>Acidimicrobium</taxon>
    </lineage>
</organism>
<protein>
    <submittedName>
        <fullName evidence="4">Glycosyl transferase group 1</fullName>
    </submittedName>
</protein>
<dbReference type="RefSeq" id="WP_015799141.1">
    <property type="nucleotide sequence ID" value="NC_013124.1"/>
</dbReference>
<keyword evidence="1" id="KW-0328">Glycosyltransferase</keyword>
<evidence type="ECO:0000313" key="5">
    <source>
        <dbReference type="Proteomes" id="UP000000771"/>
    </source>
</evidence>
<dbReference type="AlphaFoldDB" id="C7M104"/>
<dbReference type="HOGENOM" id="CLU_031620_0_0_11"/>
<dbReference type="Proteomes" id="UP000000771">
    <property type="component" value="Chromosome"/>
</dbReference>
<dbReference type="Gene3D" id="3.40.50.2000">
    <property type="entry name" value="Glycogen Phosphorylase B"/>
    <property type="match status" value="2"/>
</dbReference>
<proteinExistence type="predicted"/>
<dbReference type="InterPro" id="IPR001296">
    <property type="entry name" value="Glyco_trans_1"/>
</dbReference>
<dbReference type="PANTHER" id="PTHR12526">
    <property type="entry name" value="GLYCOSYLTRANSFERASE"/>
    <property type="match status" value="1"/>
</dbReference>
<evidence type="ECO:0000256" key="1">
    <source>
        <dbReference type="ARBA" id="ARBA00022676"/>
    </source>
</evidence>
<dbReference type="GO" id="GO:0016757">
    <property type="term" value="F:glycosyltransferase activity"/>
    <property type="evidence" value="ECO:0007669"/>
    <property type="project" value="UniProtKB-KW"/>
</dbReference>
<dbReference type="STRING" id="525909.Afer_1746"/>
<dbReference type="KEGG" id="afo:Afer_1746"/>
<keyword evidence="2 4" id="KW-0808">Transferase</keyword>
<reference evidence="4 5" key="1">
    <citation type="journal article" date="2009" name="Stand. Genomic Sci.">
        <title>Complete genome sequence of Acidimicrobium ferrooxidans type strain (ICP).</title>
        <authorList>
            <person name="Clum A."/>
            <person name="Nolan M."/>
            <person name="Lang E."/>
            <person name="Glavina Del Rio T."/>
            <person name="Tice H."/>
            <person name="Copeland A."/>
            <person name="Cheng J.F."/>
            <person name="Lucas S."/>
            <person name="Chen F."/>
            <person name="Bruce D."/>
            <person name="Goodwin L."/>
            <person name="Pitluck S."/>
            <person name="Ivanova N."/>
            <person name="Mavrommatis K."/>
            <person name="Mikhailova N."/>
            <person name="Pati A."/>
            <person name="Chen A."/>
            <person name="Palaniappan K."/>
            <person name="Goker M."/>
            <person name="Spring S."/>
            <person name="Land M."/>
            <person name="Hauser L."/>
            <person name="Chang Y.J."/>
            <person name="Jeffries C.C."/>
            <person name="Chain P."/>
            <person name="Bristow J."/>
            <person name="Eisen J.A."/>
            <person name="Markowitz V."/>
            <person name="Hugenholtz P."/>
            <person name="Kyrpides N.C."/>
            <person name="Klenk H.P."/>
            <person name="Lapidus A."/>
        </authorList>
    </citation>
    <scope>NUCLEOTIDE SEQUENCE [LARGE SCALE GENOMIC DNA]</scope>
    <source>
        <strain evidence="5">DSM 10331 / JCM 15462 / NBRC 103882 / ICP</strain>
    </source>
</reference>
<keyword evidence="5" id="KW-1185">Reference proteome</keyword>
<dbReference type="PANTHER" id="PTHR12526:SF510">
    <property type="entry name" value="D-INOSITOL 3-PHOSPHATE GLYCOSYLTRANSFERASE"/>
    <property type="match status" value="1"/>
</dbReference>
<dbReference type="OrthoDB" id="6286688at2"/>
<evidence type="ECO:0000313" key="4">
    <source>
        <dbReference type="EMBL" id="ACU54662.1"/>
    </source>
</evidence>
<name>C7M104_ACIFD</name>
<dbReference type="eggNOG" id="COG0438">
    <property type="taxonomic scope" value="Bacteria"/>
</dbReference>
<dbReference type="EMBL" id="CP001631">
    <property type="protein sequence ID" value="ACU54662.1"/>
    <property type="molecule type" value="Genomic_DNA"/>
</dbReference>
<feature type="domain" description="Glycosyl transferase family 1" evidence="3">
    <location>
        <begin position="208"/>
        <end position="349"/>
    </location>
</feature>
<dbReference type="CAZy" id="GT4">
    <property type="family name" value="Glycosyltransferase Family 4"/>
</dbReference>
<dbReference type="SUPFAM" id="SSF53756">
    <property type="entry name" value="UDP-Glycosyltransferase/glycogen phosphorylase"/>
    <property type="match status" value="1"/>
</dbReference>
<gene>
    <name evidence="4" type="ordered locus">Afer_1746</name>
</gene>
<evidence type="ECO:0000259" key="3">
    <source>
        <dbReference type="Pfam" id="PF00534"/>
    </source>
</evidence>